<gene>
    <name evidence="8" type="ORF">APR40_11230</name>
    <name evidence="7" type="ORF">BHS39_11250</name>
</gene>
<evidence type="ECO:0000256" key="3">
    <source>
        <dbReference type="ARBA" id="ARBA00022679"/>
    </source>
</evidence>
<dbReference type="OrthoDB" id="32195at2"/>
<evidence type="ECO:0000256" key="1">
    <source>
        <dbReference type="ARBA" id="ARBA00011900"/>
    </source>
</evidence>
<dbReference type="RefSeq" id="WP_070053939.1">
    <property type="nucleotide sequence ID" value="NZ_FVZF01000020.1"/>
</dbReference>
<dbReference type="GO" id="GO:0003676">
    <property type="term" value="F:nucleic acid binding"/>
    <property type="evidence" value="ECO:0007669"/>
    <property type="project" value="InterPro"/>
</dbReference>
<organism evidence="8 10">
    <name type="scientific">Salegentibacter salarius</name>
    <dbReference type="NCBI Taxonomy" id="435906"/>
    <lineage>
        <taxon>Bacteria</taxon>
        <taxon>Pseudomonadati</taxon>
        <taxon>Bacteroidota</taxon>
        <taxon>Flavobacteriia</taxon>
        <taxon>Flavobacteriales</taxon>
        <taxon>Flavobacteriaceae</taxon>
        <taxon>Salegentibacter</taxon>
    </lineage>
</organism>
<dbReference type="Proteomes" id="UP000232533">
    <property type="component" value="Unassembled WGS sequence"/>
</dbReference>
<evidence type="ECO:0000313" key="7">
    <source>
        <dbReference type="EMBL" id="OEY72812.1"/>
    </source>
</evidence>
<name>A0A2N0TWZ3_9FLAO</name>
<evidence type="ECO:0000256" key="2">
    <source>
        <dbReference type="ARBA" id="ARBA00022603"/>
    </source>
</evidence>
<evidence type="ECO:0000259" key="6">
    <source>
        <dbReference type="Pfam" id="PF07669"/>
    </source>
</evidence>
<dbReference type="InterPro" id="IPR011639">
    <property type="entry name" value="MethylTrfase_TaqI-like_dom"/>
</dbReference>
<keyword evidence="3" id="KW-0808">Transferase</keyword>
<evidence type="ECO:0000313" key="9">
    <source>
        <dbReference type="Proteomes" id="UP000176009"/>
    </source>
</evidence>
<dbReference type="PANTHER" id="PTHR33841:SF1">
    <property type="entry name" value="DNA METHYLTRANSFERASE A"/>
    <property type="match status" value="1"/>
</dbReference>
<dbReference type="EMBL" id="MJBR01000013">
    <property type="protein sequence ID" value="OEY72812.1"/>
    <property type="molecule type" value="Genomic_DNA"/>
</dbReference>
<protein>
    <recommendedName>
        <fullName evidence="1">site-specific DNA-methyltransferase (adenine-specific)</fullName>
        <ecNumber evidence="1">2.1.1.72</ecNumber>
    </recommendedName>
</protein>
<sequence>MNRIMDKQQLQHKLNQPYNSENWKEVVKFVFPNVSIFSSPKEIPVKETDRDEVELFLQIGTVQLKDGKILDLFELHLKDKVNLLKNRVRLNDIVSSTVDMDRSHGVLSVFEKGTEDFRFTFSAKASEFNEEEGDFVIDRTDTKRFTYLLGKNESCKTPAERFYALSEQKQKADIKAVEDAFSVEKLSKRFFEDYKKQYESFVSYLIKTPGYYTAIFNNDDKKIRDFVKILLGRIVFIKFVQKKGWMGVPSNEKGWDNGDYRFLENAFKNFEHKDNFYSEFLNSLFFEALDKGDRPNNIFELTGTKVPFLSGGLFDNHDPKTRAINFPKEYFESLFDFLDRYNFTIDENDVNDHEIGIDPEMLGHIFENLLEDNKDKGAFYTPKEIVRYMCRESLKEYLKTSLIKQNVWPQNEEKSKQLEEGLDAFVNKREAGGIIDFEGPIALALKNVKICDPAIGSGAFPMGLLQEIFHLVHLLYSASFDKVGDIWEIDSWKPNVVKQNIIQNSIYGVDIEKGAVDIARLRFWLSLIVDEPEPTALPHLDYKIVVGNSLLSKFEDTIIDIDWELEDPNPGLFGSKLTEERAAILKEISEKQQQVFEPDSDDEKLSQEIRDLKIDLLVKQLEVMIDKQNIPSEPKAIDYKNKSKSKFVEDQKRYLETLGWKKQIQKLKKLKENPEAPLTFYDWKLDFPEILNDSISKETGFDIVIGNPPYVSNKSIDDDIKEHFKYSDDLYNYFFLKGSEILKHNGIFCYITSNTFLTLQTKKNIRDLLLNKRLLTLVNLGHDVFESAMVSTAITIFKNTSFSKEDKVKIIDARGKKKLSLAPRYCLNSKEFYGTPENVFFVPNSLNLSIHKKYSKILRDLINEHWNKISTSRNISKNRKLIDNYHKTLKPGNVTLMGLITDGGQGLATGNNGFFVGVLKGTKEADRTEITRFQKIKKFNQEYNTNHDISGLSEFEIRTLFDELKEMHGRDIFGQGYLFRIVSPSELADIDTLSSEEKEKGISGRSSFVPYDKGDKDGNRWYLKTSYYIDWSVNKISDIKARSHKKGKGKALWQNSQFYFREGFCWSDIHTVLIKSRLKGKSVHDVKSMSLFPTSELISAKYLVCIINSTFASEFSFEFLNNTSTLQINDARQLPIIIPDRTQLKAFEDLFDKAYSIQLEKFEKKSSEEAVNEKLVKIQLELDEMINEIYLGKKFKKAKLIDIENAVKTA</sequence>
<dbReference type="GO" id="GO:0032259">
    <property type="term" value="P:methylation"/>
    <property type="evidence" value="ECO:0007669"/>
    <property type="project" value="UniProtKB-KW"/>
</dbReference>
<dbReference type="PRINTS" id="PR00507">
    <property type="entry name" value="N12N6MTFRASE"/>
</dbReference>
<keyword evidence="2" id="KW-0489">Methyltransferase</keyword>
<comment type="catalytic activity">
    <reaction evidence="5">
        <text>a 2'-deoxyadenosine in DNA + S-adenosyl-L-methionine = an N(6)-methyl-2'-deoxyadenosine in DNA + S-adenosyl-L-homocysteine + H(+)</text>
        <dbReference type="Rhea" id="RHEA:15197"/>
        <dbReference type="Rhea" id="RHEA-COMP:12418"/>
        <dbReference type="Rhea" id="RHEA-COMP:12419"/>
        <dbReference type="ChEBI" id="CHEBI:15378"/>
        <dbReference type="ChEBI" id="CHEBI:57856"/>
        <dbReference type="ChEBI" id="CHEBI:59789"/>
        <dbReference type="ChEBI" id="CHEBI:90615"/>
        <dbReference type="ChEBI" id="CHEBI:90616"/>
        <dbReference type="EC" id="2.1.1.72"/>
    </reaction>
</comment>
<dbReference type="InterPro" id="IPR002052">
    <property type="entry name" value="DNA_methylase_N6_adenine_CS"/>
</dbReference>
<evidence type="ECO:0000256" key="4">
    <source>
        <dbReference type="ARBA" id="ARBA00022691"/>
    </source>
</evidence>
<keyword evidence="9" id="KW-1185">Reference proteome</keyword>
<evidence type="ECO:0000256" key="5">
    <source>
        <dbReference type="ARBA" id="ARBA00047942"/>
    </source>
</evidence>
<comment type="caution">
    <text evidence="8">The sequence shown here is derived from an EMBL/GenBank/DDBJ whole genome shotgun (WGS) entry which is preliminary data.</text>
</comment>
<dbReference type="Pfam" id="PF07669">
    <property type="entry name" value="Eco57I"/>
    <property type="match status" value="1"/>
</dbReference>
<reference evidence="7 9" key="2">
    <citation type="submission" date="2016-09" db="EMBL/GenBank/DDBJ databases">
        <title>Genome Sequence of Salegentibacter salarius,Isolated from a Marine Solar Saltern of the Yellow Sea in South Korea.</title>
        <authorList>
            <person name="Zheng Q."/>
            <person name="Liu Y."/>
        </authorList>
    </citation>
    <scope>NUCLEOTIDE SEQUENCE [LARGE SCALE GENOMIC DNA]</scope>
    <source>
        <strain evidence="7 9">KCTC 12974</strain>
    </source>
</reference>
<reference evidence="8 10" key="1">
    <citation type="submission" date="2015-10" db="EMBL/GenBank/DDBJ databases">
        <title>Draft genome sequence of Salegentibacter salinarum KCTC 12975.</title>
        <authorList>
            <person name="Lin W."/>
            <person name="Zheng Q."/>
        </authorList>
    </citation>
    <scope>NUCLEOTIDE SEQUENCE [LARGE SCALE GENOMIC DNA]</scope>
    <source>
        <strain evidence="8 10">KCTC 12974</strain>
    </source>
</reference>
<evidence type="ECO:0000313" key="10">
    <source>
        <dbReference type="Proteomes" id="UP000232533"/>
    </source>
</evidence>
<dbReference type="PANTHER" id="PTHR33841">
    <property type="entry name" value="DNA METHYLTRANSFERASE YEEA-RELATED"/>
    <property type="match status" value="1"/>
</dbReference>
<dbReference type="EC" id="2.1.1.72" evidence="1"/>
<accession>A0A2N0TWZ3</accession>
<dbReference type="PROSITE" id="PS00092">
    <property type="entry name" value="N6_MTASE"/>
    <property type="match status" value="1"/>
</dbReference>
<keyword evidence="4" id="KW-0949">S-adenosyl-L-methionine</keyword>
<dbReference type="Gene3D" id="3.40.50.150">
    <property type="entry name" value="Vaccinia Virus protein VP39"/>
    <property type="match status" value="1"/>
</dbReference>
<dbReference type="AlphaFoldDB" id="A0A2N0TWZ3"/>
<evidence type="ECO:0000313" key="8">
    <source>
        <dbReference type="EMBL" id="PKD19272.1"/>
    </source>
</evidence>
<dbReference type="EMBL" id="LKTR01000016">
    <property type="protein sequence ID" value="PKD19272.1"/>
    <property type="molecule type" value="Genomic_DNA"/>
</dbReference>
<feature type="domain" description="Type II methyltransferase M.TaqI-like" evidence="6">
    <location>
        <begin position="504"/>
        <end position="785"/>
    </location>
</feature>
<proteinExistence type="predicted"/>
<dbReference type="GO" id="GO:0009007">
    <property type="term" value="F:site-specific DNA-methyltransferase (adenine-specific) activity"/>
    <property type="evidence" value="ECO:0007669"/>
    <property type="project" value="UniProtKB-EC"/>
</dbReference>
<dbReference type="GO" id="GO:0006304">
    <property type="term" value="P:DNA modification"/>
    <property type="evidence" value="ECO:0007669"/>
    <property type="project" value="InterPro"/>
</dbReference>
<dbReference type="Proteomes" id="UP000176009">
    <property type="component" value="Unassembled WGS sequence"/>
</dbReference>
<dbReference type="InterPro" id="IPR029063">
    <property type="entry name" value="SAM-dependent_MTases_sf"/>
</dbReference>
<dbReference type="SUPFAM" id="SSF53335">
    <property type="entry name" value="S-adenosyl-L-methionine-dependent methyltransferases"/>
    <property type="match status" value="1"/>
</dbReference>
<dbReference type="InterPro" id="IPR050953">
    <property type="entry name" value="N4_N6_ade-DNA_methylase"/>
</dbReference>